<comment type="caution">
    <text evidence="5">The sequence shown here is derived from an EMBL/GenBank/DDBJ whole genome shotgun (WGS) entry which is preliminary data.</text>
</comment>
<dbReference type="InterPro" id="IPR020904">
    <property type="entry name" value="Sc_DH/Rdtase_CS"/>
</dbReference>
<evidence type="ECO:0000256" key="3">
    <source>
        <dbReference type="ARBA" id="ARBA00023002"/>
    </source>
</evidence>
<dbReference type="EMBL" id="MTYJ01000037">
    <property type="protein sequence ID" value="OQV19651.1"/>
    <property type="molecule type" value="Genomic_DNA"/>
</dbReference>
<dbReference type="PANTHER" id="PTHR43899">
    <property type="entry name" value="RH59310P"/>
    <property type="match status" value="1"/>
</dbReference>
<dbReference type="OrthoDB" id="5545019at2759"/>
<evidence type="ECO:0000313" key="5">
    <source>
        <dbReference type="EMBL" id="OQV19651.1"/>
    </source>
</evidence>
<proteinExistence type="inferred from homology"/>
<keyword evidence="4" id="KW-1133">Transmembrane helix</keyword>
<evidence type="ECO:0000256" key="1">
    <source>
        <dbReference type="ARBA" id="ARBA00004240"/>
    </source>
</evidence>
<dbReference type="InterPro" id="IPR051019">
    <property type="entry name" value="VLCFA-Steroid_DH"/>
</dbReference>
<keyword evidence="4" id="KW-0472">Membrane</keyword>
<name>A0A1W0WWR6_HYPEX</name>
<dbReference type="PROSITE" id="PS00061">
    <property type="entry name" value="ADH_SHORT"/>
    <property type="match status" value="1"/>
</dbReference>
<organism evidence="5 6">
    <name type="scientific">Hypsibius exemplaris</name>
    <name type="common">Freshwater tardigrade</name>
    <dbReference type="NCBI Taxonomy" id="2072580"/>
    <lineage>
        <taxon>Eukaryota</taxon>
        <taxon>Metazoa</taxon>
        <taxon>Ecdysozoa</taxon>
        <taxon>Tardigrada</taxon>
        <taxon>Eutardigrada</taxon>
        <taxon>Parachela</taxon>
        <taxon>Hypsibioidea</taxon>
        <taxon>Hypsibiidae</taxon>
        <taxon>Hypsibius</taxon>
    </lineage>
</organism>
<comment type="subcellular location">
    <subcellularLocation>
        <location evidence="1">Endoplasmic reticulum</location>
    </subcellularLocation>
</comment>
<keyword evidence="6" id="KW-1185">Reference proteome</keyword>
<keyword evidence="3" id="KW-0560">Oxidoreductase</keyword>
<dbReference type="InterPro" id="IPR002347">
    <property type="entry name" value="SDR_fam"/>
</dbReference>
<dbReference type="SUPFAM" id="SSF51735">
    <property type="entry name" value="NAD(P)-binding Rossmann-fold domains"/>
    <property type="match status" value="1"/>
</dbReference>
<evidence type="ECO:0000256" key="2">
    <source>
        <dbReference type="ARBA" id="ARBA00006484"/>
    </source>
</evidence>
<evidence type="ECO:0000256" key="4">
    <source>
        <dbReference type="SAM" id="Phobius"/>
    </source>
</evidence>
<accession>A0A1W0WWR6</accession>
<keyword evidence="4" id="KW-0812">Transmembrane</keyword>
<feature type="transmembrane region" description="Helical" evidence="4">
    <location>
        <begin position="221"/>
        <end position="243"/>
    </location>
</feature>
<dbReference type="GO" id="GO:0016491">
    <property type="term" value="F:oxidoreductase activity"/>
    <property type="evidence" value="ECO:0007669"/>
    <property type="project" value="UniProtKB-KW"/>
</dbReference>
<dbReference type="PANTHER" id="PTHR43899:SF13">
    <property type="entry name" value="RH59310P"/>
    <property type="match status" value="1"/>
</dbReference>
<dbReference type="InterPro" id="IPR036291">
    <property type="entry name" value="NAD(P)-bd_dom_sf"/>
</dbReference>
<sequence>MLSPARTSVDGFGSTVSAYLPLALRKALAVENAAVQKAQPVLAAIGGIAITYVAVKAIYNIGKGVTTYFLAGPLHLGADLKKSGEWAVITGSSDGIGKEFAFQLAAKGLNVVLVSRTIDKLEGVAREISARYNVQTKIIAIDLSKMGPHNVPQLQEELKDLDIALLVNSAGTFAGPGKFLSTPASHEDAANIVNLNCRALIMMSRAVLPLMLNRKTGYSKYVINVGAVFGGVVPAGGFAIYGATKAFVDSFSRSLHKEYKDSGIFVQSFLPGPTITKMLSEKYQKDAVPTTDVVAAALNQLGFRSRTFGHWKHALLGTYMSTQSVVEIKEH</sequence>
<dbReference type="CDD" id="cd05356">
    <property type="entry name" value="17beta-HSD1_like_SDR_c"/>
    <property type="match status" value="1"/>
</dbReference>
<evidence type="ECO:0000313" key="6">
    <source>
        <dbReference type="Proteomes" id="UP000192578"/>
    </source>
</evidence>
<dbReference type="PRINTS" id="PR00081">
    <property type="entry name" value="GDHRDH"/>
</dbReference>
<dbReference type="Pfam" id="PF00106">
    <property type="entry name" value="adh_short"/>
    <property type="match status" value="1"/>
</dbReference>
<dbReference type="PIRSF" id="PIRSF000126">
    <property type="entry name" value="11-beta-HSD1"/>
    <property type="match status" value="1"/>
</dbReference>
<reference evidence="6" key="1">
    <citation type="submission" date="2017-01" db="EMBL/GenBank/DDBJ databases">
        <title>Comparative genomics of anhydrobiosis in the tardigrade Hypsibius dujardini.</title>
        <authorList>
            <person name="Yoshida Y."/>
            <person name="Koutsovoulos G."/>
            <person name="Laetsch D."/>
            <person name="Stevens L."/>
            <person name="Kumar S."/>
            <person name="Horikawa D."/>
            <person name="Ishino K."/>
            <person name="Komine S."/>
            <person name="Tomita M."/>
            <person name="Blaxter M."/>
            <person name="Arakawa K."/>
        </authorList>
    </citation>
    <scope>NUCLEOTIDE SEQUENCE [LARGE SCALE GENOMIC DNA]</scope>
    <source>
        <strain evidence="6">Z151</strain>
    </source>
</reference>
<dbReference type="Proteomes" id="UP000192578">
    <property type="component" value="Unassembled WGS sequence"/>
</dbReference>
<dbReference type="AlphaFoldDB" id="A0A1W0WWR6"/>
<gene>
    <name evidence="5" type="ORF">BV898_06423</name>
</gene>
<comment type="similarity">
    <text evidence="2">Belongs to the short-chain dehydrogenases/reductases (SDR) family.</text>
</comment>
<dbReference type="Gene3D" id="3.40.50.720">
    <property type="entry name" value="NAD(P)-binding Rossmann-like Domain"/>
    <property type="match status" value="1"/>
</dbReference>
<dbReference type="GO" id="GO:0005783">
    <property type="term" value="C:endoplasmic reticulum"/>
    <property type="evidence" value="ECO:0007669"/>
    <property type="project" value="UniProtKB-SubCell"/>
</dbReference>
<protein>
    <submittedName>
        <fullName evidence="5">Very-long-chain 3-oxoacyl-CoA reductase</fullName>
    </submittedName>
</protein>